<feature type="transmembrane region" description="Helical" evidence="1">
    <location>
        <begin position="77"/>
        <end position="94"/>
    </location>
</feature>
<dbReference type="Proteomes" id="UP000007129">
    <property type="component" value="Unassembled WGS sequence"/>
</dbReference>
<organism evidence="2 3">
    <name type="scientific">Macrophomina phaseolina (strain MS6)</name>
    <name type="common">Charcoal rot fungus</name>
    <dbReference type="NCBI Taxonomy" id="1126212"/>
    <lineage>
        <taxon>Eukaryota</taxon>
        <taxon>Fungi</taxon>
        <taxon>Dikarya</taxon>
        <taxon>Ascomycota</taxon>
        <taxon>Pezizomycotina</taxon>
        <taxon>Dothideomycetes</taxon>
        <taxon>Dothideomycetes incertae sedis</taxon>
        <taxon>Botryosphaeriales</taxon>
        <taxon>Botryosphaeriaceae</taxon>
        <taxon>Macrophomina</taxon>
    </lineage>
</organism>
<accession>K2S2Z3</accession>
<proteinExistence type="predicted"/>
<dbReference type="EMBL" id="AHHD01000052">
    <property type="protein sequence ID" value="EKG21348.1"/>
    <property type="molecule type" value="Genomic_DNA"/>
</dbReference>
<comment type="caution">
    <text evidence="2">The sequence shown here is derived from an EMBL/GenBank/DDBJ whole genome shotgun (WGS) entry which is preliminary data.</text>
</comment>
<keyword evidence="1" id="KW-0812">Transmembrane</keyword>
<dbReference type="AlphaFoldDB" id="K2S2Z3"/>
<keyword evidence="1" id="KW-1133">Transmembrane helix</keyword>
<evidence type="ECO:0000256" key="1">
    <source>
        <dbReference type="SAM" id="Phobius"/>
    </source>
</evidence>
<dbReference type="VEuPathDB" id="FungiDB:MPH_01340"/>
<dbReference type="InParanoid" id="K2S2Z3"/>
<name>K2S2Z3_MACPH</name>
<sequence>MVSLSSRERRTLQVVFCGNLLGTAASYVQSPFWCNAHAHVGERAIAIYGIWESRFPQAERDLHWKEAILVMYNSVEILLYTLGGSLVVFSRFFVARVARRSSLQECEGHHRGLPMEEEKVLKGLKGQRWYLRSFDMSRSDPATVHPGHDPDFNSIMRRETDSYPQRVQDKDSLFAADGDCFGE</sequence>
<dbReference type="HOGENOM" id="CLU_1475437_0_0_1"/>
<evidence type="ECO:0000313" key="3">
    <source>
        <dbReference type="Proteomes" id="UP000007129"/>
    </source>
</evidence>
<keyword evidence="1" id="KW-0472">Membrane</keyword>
<protein>
    <submittedName>
        <fullName evidence="2">Uncharacterized protein</fullName>
    </submittedName>
</protein>
<evidence type="ECO:0000313" key="2">
    <source>
        <dbReference type="EMBL" id="EKG21348.1"/>
    </source>
</evidence>
<reference evidence="2 3" key="1">
    <citation type="journal article" date="2012" name="BMC Genomics">
        <title>Tools to kill: Genome of one of the most destructive plant pathogenic fungi Macrophomina phaseolina.</title>
        <authorList>
            <person name="Islam M.S."/>
            <person name="Haque M.S."/>
            <person name="Islam M.M."/>
            <person name="Emdad E.M."/>
            <person name="Halim A."/>
            <person name="Hossen Q.M.M."/>
            <person name="Hossain M.Z."/>
            <person name="Ahmed B."/>
            <person name="Rahim S."/>
            <person name="Rahman M.S."/>
            <person name="Alam M.M."/>
            <person name="Hou S."/>
            <person name="Wan X."/>
            <person name="Saito J.A."/>
            <person name="Alam M."/>
        </authorList>
    </citation>
    <scope>NUCLEOTIDE SEQUENCE [LARGE SCALE GENOMIC DNA]</scope>
    <source>
        <strain evidence="2 3">MS6</strain>
    </source>
</reference>
<gene>
    <name evidence="2" type="ORF">MPH_01340</name>
</gene>